<reference evidence="3" key="1">
    <citation type="submission" date="2023-03" db="EMBL/GenBank/DDBJ databases">
        <title>Massive genome expansion in bonnet fungi (Mycena s.s.) driven by repeated elements and novel gene families across ecological guilds.</title>
        <authorList>
            <consortium name="Lawrence Berkeley National Laboratory"/>
            <person name="Harder C.B."/>
            <person name="Miyauchi S."/>
            <person name="Viragh M."/>
            <person name="Kuo A."/>
            <person name="Thoen E."/>
            <person name="Andreopoulos B."/>
            <person name="Lu D."/>
            <person name="Skrede I."/>
            <person name="Drula E."/>
            <person name="Henrissat B."/>
            <person name="Morin E."/>
            <person name="Kohler A."/>
            <person name="Barry K."/>
            <person name="LaButti K."/>
            <person name="Morin E."/>
            <person name="Salamov A."/>
            <person name="Lipzen A."/>
            <person name="Mereny Z."/>
            <person name="Hegedus B."/>
            <person name="Baldrian P."/>
            <person name="Stursova M."/>
            <person name="Weitz H."/>
            <person name="Taylor A."/>
            <person name="Grigoriev I.V."/>
            <person name="Nagy L.G."/>
            <person name="Martin F."/>
            <person name="Kauserud H."/>
        </authorList>
    </citation>
    <scope>NUCLEOTIDE SEQUENCE</scope>
    <source>
        <strain evidence="3">CBHHK188m</strain>
    </source>
</reference>
<comment type="caution">
    <text evidence="3">The sequence shown here is derived from an EMBL/GenBank/DDBJ whole genome shotgun (WGS) entry which is preliminary data.</text>
</comment>
<name>A0AAD7N2J4_9AGAR</name>
<evidence type="ECO:0000313" key="4">
    <source>
        <dbReference type="Proteomes" id="UP001215280"/>
    </source>
</evidence>
<dbReference type="Proteomes" id="UP001215280">
    <property type="component" value="Unassembled WGS sequence"/>
</dbReference>
<feature type="region of interest" description="Disordered" evidence="1">
    <location>
        <begin position="250"/>
        <end position="274"/>
    </location>
</feature>
<keyword evidence="2" id="KW-0812">Transmembrane</keyword>
<accession>A0AAD7N2J4</accession>
<evidence type="ECO:0000256" key="2">
    <source>
        <dbReference type="SAM" id="Phobius"/>
    </source>
</evidence>
<feature type="transmembrane region" description="Helical" evidence="2">
    <location>
        <begin position="166"/>
        <end position="187"/>
    </location>
</feature>
<keyword evidence="4" id="KW-1185">Reference proteome</keyword>
<dbReference type="AlphaFoldDB" id="A0AAD7N2J4"/>
<dbReference type="EMBL" id="JARJLG010000116">
    <property type="protein sequence ID" value="KAJ7742701.1"/>
    <property type="molecule type" value="Genomic_DNA"/>
</dbReference>
<keyword evidence="2" id="KW-0472">Membrane</keyword>
<sequence>MPTAHKEDCGKVLLADGRMSIETAPKAKQQQFKALAVICTATSELKRLHKHQFYRPRESNFPTFDSFYSDRNHHAFVLQASEADKTHTVNDLGRVWMEGHGIDRFTYIYVSGPKMDKRPTISLPVKHESQFIDIYHLVLDYPEDLQDGTNCRRVRRRETTKSYNKVCAMILESGAVYCIGTVVYISLVWPLPVIVGSQVVPGAIVGQLVGIAPTIIAVRVGLGQSVENVQSLAGGSVPISAIDFNHTFGTQSSPVNEESVVETQGDEEIKLEAT</sequence>
<evidence type="ECO:0000256" key="1">
    <source>
        <dbReference type="SAM" id="MobiDB-lite"/>
    </source>
</evidence>
<protein>
    <submittedName>
        <fullName evidence="3">Uncharacterized protein</fullName>
    </submittedName>
</protein>
<organism evidence="3 4">
    <name type="scientific">Mycena maculata</name>
    <dbReference type="NCBI Taxonomy" id="230809"/>
    <lineage>
        <taxon>Eukaryota</taxon>
        <taxon>Fungi</taxon>
        <taxon>Dikarya</taxon>
        <taxon>Basidiomycota</taxon>
        <taxon>Agaricomycotina</taxon>
        <taxon>Agaricomycetes</taxon>
        <taxon>Agaricomycetidae</taxon>
        <taxon>Agaricales</taxon>
        <taxon>Marasmiineae</taxon>
        <taxon>Mycenaceae</taxon>
        <taxon>Mycena</taxon>
    </lineage>
</organism>
<keyword evidence="2" id="KW-1133">Transmembrane helix</keyword>
<gene>
    <name evidence="3" type="ORF">DFH07DRAFT_979947</name>
</gene>
<proteinExistence type="predicted"/>
<evidence type="ECO:0000313" key="3">
    <source>
        <dbReference type="EMBL" id="KAJ7742701.1"/>
    </source>
</evidence>
<feature type="transmembrane region" description="Helical" evidence="2">
    <location>
        <begin position="199"/>
        <end position="222"/>
    </location>
</feature>